<keyword evidence="3" id="KW-1185">Reference proteome</keyword>
<gene>
    <name evidence="2" type="ORF">GCM10023116_33650</name>
</gene>
<accession>A0ABP8V5K8</accession>
<evidence type="ECO:0000313" key="2">
    <source>
        <dbReference type="EMBL" id="GAA4651082.1"/>
    </source>
</evidence>
<dbReference type="InterPro" id="IPR012337">
    <property type="entry name" value="RNaseH-like_sf"/>
</dbReference>
<feature type="domain" description="Transposase IS4-like" evidence="1">
    <location>
        <begin position="13"/>
        <end position="148"/>
    </location>
</feature>
<evidence type="ECO:0000259" key="1">
    <source>
        <dbReference type="Pfam" id="PF01609"/>
    </source>
</evidence>
<evidence type="ECO:0000313" key="3">
    <source>
        <dbReference type="Proteomes" id="UP001500604"/>
    </source>
</evidence>
<protein>
    <recommendedName>
        <fullName evidence="1">Transposase IS4-like domain-containing protein</fullName>
    </recommendedName>
</protein>
<reference evidence="3" key="1">
    <citation type="journal article" date="2019" name="Int. J. Syst. Evol. Microbiol.">
        <title>The Global Catalogue of Microorganisms (GCM) 10K type strain sequencing project: providing services to taxonomists for standard genome sequencing and annotation.</title>
        <authorList>
            <consortium name="The Broad Institute Genomics Platform"/>
            <consortium name="The Broad Institute Genome Sequencing Center for Infectious Disease"/>
            <person name="Wu L."/>
            <person name="Ma J."/>
        </authorList>
    </citation>
    <scope>NUCLEOTIDE SEQUENCE [LARGE SCALE GENOMIC DNA]</scope>
    <source>
        <strain evidence="3">JCM 17805</strain>
    </source>
</reference>
<sequence>MPEAAASRQDRLDREFVGEQWLRWLTAQNIRFRIRVKNNTRVVGNCGRSVPVSRWFTHLGVNCQETRMSKRMVGDLKLHLAAHRSVKGVLIVASPDSPECMIEDYYCRWGIEVLFANLKSRGFDLESTHVSEPDRQKKLLAVLAIATLWSLRVGEW</sequence>
<organism evidence="2 3">
    <name type="scientific">Kistimonas scapharcae</name>
    <dbReference type="NCBI Taxonomy" id="1036133"/>
    <lineage>
        <taxon>Bacteria</taxon>
        <taxon>Pseudomonadati</taxon>
        <taxon>Pseudomonadota</taxon>
        <taxon>Gammaproteobacteria</taxon>
        <taxon>Oceanospirillales</taxon>
        <taxon>Endozoicomonadaceae</taxon>
        <taxon>Kistimonas</taxon>
    </lineage>
</organism>
<dbReference type="EMBL" id="BAABFL010000436">
    <property type="protein sequence ID" value="GAA4651082.1"/>
    <property type="molecule type" value="Genomic_DNA"/>
</dbReference>
<dbReference type="Proteomes" id="UP001500604">
    <property type="component" value="Unassembled WGS sequence"/>
</dbReference>
<comment type="caution">
    <text evidence="2">The sequence shown here is derived from an EMBL/GenBank/DDBJ whole genome shotgun (WGS) entry which is preliminary data.</text>
</comment>
<dbReference type="RefSeq" id="WP_345197389.1">
    <property type="nucleotide sequence ID" value="NZ_BAABFL010000436.1"/>
</dbReference>
<name>A0ABP8V5K8_9GAMM</name>
<dbReference type="Pfam" id="PF01609">
    <property type="entry name" value="DDE_Tnp_1"/>
    <property type="match status" value="1"/>
</dbReference>
<dbReference type="InterPro" id="IPR002559">
    <property type="entry name" value="Transposase_11"/>
</dbReference>
<dbReference type="SUPFAM" id="SSF53098">
    <property type="entry name" value="Ribonuclease H-like"/>
    <property type="match status" value="1"/>
</dbReference>
<proteinExistence type="predicted"/>